<dbReference type="Proteomes" id="UP001596037">
    <property type="component" value="Unassembled WGS sequence"/>
</dbReference>
<evidence type="ECO:0000313" key="3">
    <source>
        <dbReference type="Proteomes" id="UP001596037"/>
    </source>
</evidence>
<protein>
    <submittedName>
        <fullName evidence="2">Tetratricopeptide repeat protein</fullName>
    </submittedName>
</protein>
<dbReference type="InterPro" id="IPR011990">
    <property type="entry name" value="TPR-like_helical_dom_sf"/>
</dbReference>
<accession>A0ABW0NI86</accession>
<sequence>MQARTLLLALVAVALNVHAADEPGSSPATPSARERMTIARKALAVHDYNKAVAELSTVVRADPGNAEAHSLLGYSYRKSPSPDLAKAFEHYNTALRIDPRHKGAHEYIGEAYLTERKPEEAQKHLAELERICGNRSCEEYADLSKAIAEYQAKN</sequence>
<proteinExistence type="predicted"/>
<dbReference type="SUPFAM" id="SSF48452">
    <property type="entry name" value="TPR-like"/>
    <property type="match status" value="1"/>
</dbReference>
<keyword evidence="3" id="KW-1185">Reference proteome</keyword>
<comment type="caution">
    <text evidence="2">The sequence shown here is derived from an EMBL/GenBank/DDBJ whole genome shotgun (WGS) entry which is preliminary data.</text>
</comment>
<name>A0ABW0NI86_9BURK</name>
<evidence type="ECO:0000313" key="2">
    <source>
        <dbReference type="EMBL" id="MFC5499012.1"/>
    </source>
</evidence>
<dbReference type="Pfam" id="PF13432">
    <property type="entry name" value="TPR_16"/>
    <property type="match status" value="1"/>
</dbReference>
<gene>
    <name evidence="2" type="ORF">ACFPOE_15805</name>
</gene>
<organism evidence="2 3">
    <name type="scientific">Caenimonas terrae</name>
    <dbReference type="NCBI Taxonomy" id="696074"/>
    <lineage>
        <taxon>Bacteria</taxon>
        <taxon>Pseudomonadati</taxon>
        <taxon>Pseudomonadota</taxon>
        <taxon>Betaproteobacteria</taxon>
        <taxon>Burkholderiales</taxon>
        <taxon>Comamonadaceae</taxon>
        <taxon>Caenimonas</taxon>
    </lineage>
</organism>
<feature type="signal peptide" evidence="1">
    <location>
        <begin position="1"/>
        <end position="19"/>
    </location>
</feature>
<evidence type="ECO:0000256" key="1">
    <source>
        <dbReference type="SAM" id="SignalP"/>
    </source>
</evidence>
<feature type="chain" id="PRO_5046203145" evidence="1">
    <location>
        <begin position="20"/>
        <end position="154"/>
    </location>
</feature>
<reference evidence="3" key="1">
    <citation type="journal article" date="2019" name="Int. J. Syst. Evol. Microbiol.">
        <title>The Global Catalogue of Microorganisms (GCM) 10K type strain sequencing project: providing services to taxonomists for standard genome sequencing and annotation.</title>
        <authorList>
            <consortium name="The Broad Institute Genomics Platform"/>
            <consortium name="The Broad Institute Genome Sequencing Center for Infectious Disease"/>
            <person name="Wu L."/>
            <person name="Ma J."/>
        </authorList>
    </citation>
    <scope>NUCLEOTIDE SEQUENCE [LARGE SCALE GENOMIC DNA]</scope>
    <source>
        <strain evidence="3">CCUG 57401</strain>
    </source>
</reference>
<dbReference type="Gene3D" id="1.25.40.10">
    <property type="entry name" value="Tetratricopeptide repeat domain"/>
    <property type="match status" value="1"/>
</dbReference>
<dbReference type="EMBL" id="JBHSMF010000009">
    <property type="protein sequence ID" value="MFC5499012.1"/>
    <property type="molecule type" value="Genomic_DNA"/>
</dbReference>
<dbReference type="RefSeq" id="WP_376851086.1">
    <property type="nucleotide sequence ID" value="NZ_JBHSMF010000009.1"/>
</dbReference>
<keyword evidence="1" id="KW-0732">Signal</keyword>